<dbReference type="RefSeq" id="WP_271429419.1">
    <property type="nucleotide sequence ID" value="NZ_JAQIPB010000008.1"/>
</dbReference>
<reference evidence="5" key="1">
    <citation type="submission" date="2023-01" db="EMBL/GenBank/DDBJ databases">
        <title>Xenophilus mangrovi sp. nov., isolated from soil of Mangrove nature reserve.</title>
        <authorList>
            <person name="Xu S."/>
            <person name="Liu Z."/>
            <person name="Xu Y."/>
        </authorList>
    </citation>
    <scope>NUCLEOTIDE SEQUENCE</scope>
    <source>
        <strain evidence="5">YW8</strain>
    </source>
</reference>
<proteinExistence type="inferred from homology"/>
<dbReference type="SUPFAM" id="SSF53822">
    <property type="entry name" value="Periplasmic binding protein-like I"/>
    <property type="match status" value="1"/>
</dbReference>
<keyword evidence="6" id="KW-1185">Reference proteome</keyword>
<comment type="caution">
    <text evidence="5">The sequence shown here is derived from an EMBL/GenBank/DDBJ whole genome shotgun (WGS) entry which is preliminary data.</text>
</comment>
<organism evidence="5 6">
    <name type="scientific">Xenophilus arseniciresistens</name>
    <dbReference type="NCBI Taxonomy" id="1283306"/>
    <lineage>
        <taxon>Bacteria</taxon>
        <taxon>Pseudomonadati</taxon>
        <taxon>Pseudomonadota</taxon>
        <taxon>Betaproteobacteria</taxon>
        <taxon>Burkholderiales</taxon>
        <taxon>Comamonadaceae</taxon>
        <taxon>Xenophilus</taxon>
    </lineage>
</organism>
<protein>
    <submittedName>
        <fullName evidence="5">ABC transporter substrate-binding protein</fullName>
    </submittedName>
</protein>
<dbReference type="InterPro" id="IPR028082">
    <property type="entry name" value="Peripla_BP_I"/>
</dbReference>
<dbReference type="Gene3D" id="3.40.50.2300">
    <property type="match status" value="2"/>
</dbReference>
<evidence type="ECO:0000256" key="2">
    <source>
        <dbReference type="ARBA" id="ARBA00022729"/>
    </source>
</evidence>
<dbReference type="Pfam" id="PF13458">
    <property type="entry name" value="Peripla_BP_6"/>
    <property type="match status" value="1"/>
</dbReference>
<dbReference type="InterPro" id="IPR028081">
    <property type="entry name" value="Leu-bd"/>
</dbReference>
<dbReference type="Proteomes" id="UP001212602">
    <property type="component" value="Unassembled WGS sequence"/>
</dbReference>
<dbReference type="InterPro" id="IPR006311">
    <property type="entry name" value="TAT_signal"/>
</dbReference>
<name>A0AAE3NCB6_9BURK</name>
<comment type="similarity">
    <text evidence="1">Belongs to the leucine-binding protein family.</text>
</comment>
<accession>A0AAE3NCB6</accession>
<dbReference type="PROSITE" id="PS51318">
    <property type="entry name" value="TAT"/>
    <property type="match status" value="1"/>
</dbReference>
<evidence type="ECO:0000256" key="3">
    <source>
        <dbReference type="SAM" id="SignalP"/>
    </source>
</evidence>
<feature type="chain" id="PRO_5042225780" evidence="3">
    <location>
        <begin position="29"/>
        <end position="380"/>
    </location>
</feature>
<feature type="signal peptide" evidence="3">
    <location>
        <begin position="1"/>
        <end position="28"/>
    </location>
</feature>
<dbReference type="PANTHER" id="PTHR47235">
    <property type="entry name" value="BLR6548 PROTEIN"/>
    <property type="match status" value="1"/>
</dbReference>
<evidence type="ECO:0000259" key="4">
    <source>
        <dbReference type="Pfam" id="PF13458"/>
    </source>
</evidence>
<dbReference type="AlphaFoldDB" id="A0AAE3NCB6"/>
<sequence>MRVQRRRLIRWAGVATALPALAAFRAQAQTGDRPTVLVGQSVPLTGPASEIGLAYAAGAKLYVDAFNQRPDSPVRVELRQLDDGYVAARAGANARRLLQDGAVALFGFAGAASALAAATVAQQQGAVLVAPFAAPDSLRGPAHPNVFMVRPGMADEAFKMVQHASTIGLARIAVVGDDDALGRAGLEAVQRAAQELKLPPLVATALIPAQSSEVDAAVAAVQAAQPQAIIQAALFQNTAAFIQKMRKAGYAGSFMSFSSVGIAPLFFALDKQIRGVVVSQVVPSPGNRAVPVVREYLATLEQSDQTAGYESLEGFIAAKALCEGLRRAGRGANGAMLARALSGMPNYDVGGFRLNLRAGPREATSAIELVSIGADGRIIR</sequence>
<evidence type="ECO:0000313" key="6">
    <source>
        <dbReference type="Proteomes" id="UP001212602"/>
    </source>
</evidence>
<dbReference type="EMBL" id="JAQIPB010000008">
    <property type="protein sequence ID" value="MDA7418211.1"/>
    <property type="molecule type" value="Genomic_DNA"/>
</dbReference>
<gene>
    <name evidence="5" type="ORF">PGB34_17740</name>
</gene>
<evidence type="ECO:0000313" key="5">
    <source>
        <dbReference type="EMBL" id="MDA7418211.1"/>
    </source>
</evidence>
<keyword evidence="2 3" id="KW-0732">Signal</keyword>
<evidence type="ECO:0000256" key="1">
    <source>
        <dbReference type="ARBA" id="ARBA00010062"/>
    </source>
</evidence>
<feature type="domain" description="Leucine-binding protein" evidence="4">
    <location>
        <begin position="36"/>
        <end position="376"/>
    </location>
</feature>
<dbReference type="PANTHER" id="PTHR47235:SF1">
    <property type="entry name" value="BLR6548 PROTEIN"/>
    <property type="match status" value="1"/>
</dbReference>